<protein>
    <submittedName>
        <fullName evidence="2">Uncharacterized protein</fullName>
    </submittedName>
</protein>
<organism evidence="2 3">
    <name type="scientific">Silvibacterium bohemicum</name>
    <dbReference type="NCBI Taxonomy" id="1577686"/>
    <lineage>
        <taxon>Bacteria</taxon>
        <taxon>Pseudomonadati</taxon>
        <taxon>Acidobacteriota</taxon>
        <taxon>Terriglobia</taxon>
        <taxon>Terriglobales</taxon>
        <taxon>Acidobacteriaceae</taxon>
        <taxon>Silvibacterium</taxon>
    </lineage>
</organism>
<evidence type="ECO:0000313" key="2">
    <source>
        <dbReference type="EMBL" id="MBB6146095.1"/>
    </source>
</evidence>
<name>A0A841JZL7_9BACT</name>
<proteinExistence type="predicted"/>
<evidence type="ECO:0000256" key="1">
    <source>
        <dbReference type="SAM" id="MobiDB-lite"/>
    </source>
</evidence>
<evidence type="ECO:0000313" key="3">
    <source>
        <dbReference type="Proteomes" id="UP000538666"/>
    </source>
</evidence>
<accession>A0A841JZL7</accession>
<feature type="region of interest" description="Disordered" evidence="1">
    <location>
        <begin position="1"/>
        <end position="37"/>
    </location>
</feature>
<dbReference type="Proteomes" id="UP000538666">
    <property type="component" value="Unassembled WGS sequence"/>
</dbReference>
<sequence>MATAHTNSQQLSIANVGEAKKRVAKKRRQKSDSLNAG</sequence>
<comment type="caution">
    <text evidence="2">The sequence shown here is derived from an EMBL/GenBank/DDBJ whole genome shotgun (WGS) entry which is preliminary data.</text>
</comment>
<keyword evidence="3" id="KW-1185">Reference proteome</keyword>
<gene>
    <name evidence="2" type="ORF">HNQ77_004065</name>
</gene>
<dbReference type="AlphaFoldDB" id="A0A841JZL7"/>
<reference evidence="2 3" key="1">
    <citation type="submission" date="2020-08" db="EMBL/GenBank/DDBJ databases">
        <title>Genomic Encyclopedia of Type Strains, Phase IV (KMG-IV): sequencing the most valuable type-strain genomes for metagenomic binning, comparative biology and taxonomic classification.</title>
        <authorList>
            <person name="Goeker M."/>
        </authorList>
    </citation>
    <scope>NUCLEOTIDE SEQUENCE [LARGE SCALE GENOMIC DNA]</scope>
    <source>
        <strain evidence="2 3">DSM 103733</strain>
    </source>
</reference>
<dbReference type="EMBL" id="JACHEK010000008">
    <property type="protein sequence ID" value="MBB6146095.1"/>
    <property type="molecule type" value="Genomic_DNA"/>
</dbReference>
<feature type="compositionally biased region" description="Polar residues" evidence="1">
    <location>
        <begin position="1"/>
        <end position="13"/>
    </location>
</feature>